<gene>
    <name evidence="1" type="ORF">A2304_05340</name>
</gene>
<proteinExistence type="predicted"/>
<dbReference type="EMBL" id="MGFE01000026">
    <property type="protein sequence ID" value="OGL97948.1"/>
    <property type="molecule type" value="Genomic_DNA"/>
</dbReference>
<reference evidence="1 2" key="1">
    <citation type="journal article" date="2016" name="Nat. Commun.">
        <title>Thousands of microbial genomes shed light on interconnected biogeochemical processes in an aquifer system.</title>
        <authorList>
            <person name="Anantharaman K."/>
            <person name="Brown C.T."/>
            <person name="Hug L.A."/>
            <person name="Sharon I."/>
            <person name="Castelle C.J."/>
            <person name="Probst A.J."/>
            <person name="Thomas B.C."/>
            <person name="Singh A."/>
            <person name="Wilkins M.J."/>
            <person name="Karaoz U."/>
            <person name="Brodie E.L."/>
            <person name="Williams K.H."/>
            <person name="Hubbard S.S."/>
            <person name="Banfield J.F."/>
        </authorList>
    </citation>
    <scope>NUCLEOTIDE SEQUENCE [LARGE SCALE GENOMIC DNA]</scope>
</reference>
<organism evidence="1 2">
    <name type="scientific">Candidatus Uhrbacteria bacterium RIFOXYB2_FULL_57_15</name>
    <dbReference type="NCBI Taxonomy" id="1802422"/>
    <lineage>
        <taxon>Bacteria</taxon>
        <taxon>Candidatus Uhriibacteriota</taxon>
    </lineage>
</organism>
<accession>A0A1F7W6F2</accession>
<dbReference type="AlphaFoldDB" id="A0A1F7W6F2"/>
<evidence type="ECO:0000313" key="2">
    <source>
        <dbReference type="Proteomes" id="UP000176501"/>
    </source>
</evidence>
<protein>
    <submittedName>
        <fullName evidence="1">Uncharacterized protein</fullName>
    </submittedName>
</protein>
<evidence type="ECO:0000313" key="1">
    <source>
        <dbReference type="EMBL" id="OGL97948.1"/>
    </source>
</evidence>
<sequence length="215" mass="24020">MVSSFVWRLASGELVRDLEDSHLHAGVAELLPEALGRISSDGRTFILVEIDMGRVVGVTNGVTTRPGDSIVYAQRPGRPGLTRFVLNREPEPCRYVRVALTWVDEEYKILTAYIGRASELEPADSMAKFSTSYGFWKDFALLWGFEPVVSCTRQDARADHPEAVTCPHCGQRTLWYAVAACIACSRLGCQYCLVNQANQRTGKIVRWHVRCGYSC</sequence>
<comment type="caution">
    <text evidence="1">The sequence shown here is derived from an EMBL/GenBank/DDBJ whole genome shotgun (WGS) entry which is preliminary data.</text>
</comment>
<name>A0A1F7W6F2_9BACT</name>
<dbReference type="Proteomes" id="UP000176501">
    <property type="component" value="Unassembled WGS sequence"/>
</dbReference>